<reference evidence="2" key="1">
    <citation type="journal article" date="2019" name="Int. J. Syst. Evol. Microbiol.">
        <title>The Global Catalogue of Microorganisms (GCM) 10K type strain sequencing project: providing services to taxonomists for standard genome sequencing and annotation.</title>
        <authorList>
            <consortium name="The Broad Institute Genomics Platform"/>
            <consortium name="The Broad Institute Genome Sequencing Center for Infectious Disease"/>
            <person name="Wu L."/>
            <person name="Ma J."/>
        </authorList>
    </citation>
    <scope>NUCLEOTIDE SEQUENCE [LARGE SCALE GENOMIC DNA]</scope>
    <source>
        <strain evidence="2">JCM 17326</strain>
    </source>
</reference>
<protein>
    <submittedName>
        <fullName evidence="1">Uncharacterized protein</fullName>
    </submittedName>
</protein>
<evidence type="ECO:0000313" key="1">
    <source>
        <dbReference type="EMBL" id="GAA3559654.1"/>
    </source>
</evidence>
<accession>A0ABP6X1Y9</accession>
<dbReference type="Proteomes" id="UP001500630">
    <property type="component" value="Unassembled WGS sequence"/>
</dbReference>
<evidence type="ECO:0000313" key="2">
    <source>
        <dbReference type="Proteomes" id="UP001500630"/>
    </source>
</evidence>
<proteinExistence type="predicted"/>
<dbReference type="EMBL" id="BAABDQ010000009">
    <property type="protein sequence ID" value="GAA3559654.1"/>
    <property type="molecule type" value="Genomic_DNA"/>
</dbReference>
<gene>
    <name evidence="1" type="ORF">GCM10022419_045320</name>
</gene>
<comment type="caution">
    <text evidence="1">The sequence shown here is derived from an EMBL/GenBank/DDBJ whole genome shotgun (WGS) entry which is preliminary data.</text>
</comment>
<keyword evidence="2" id="KW-1185">Reference proteome</keyword>
<organism evidence="1 2">
    <name type="scientific">Nonomuraea rosea</name>
    <dbReference type="NCBI Taxonomy" id="638574"/>
    <lineage>
        <taxon>Bacteria</taxon>
        <taxon>Bacillati</taxon>
        <taxon>Actinomycetota</taxon>
        <taxon>Actinomycetes</taxon>
        <taxon>Streptosporangiales</taxon>
        <taxon>Streptosporangiaceae</taxon>
        <taxon>Nonomuraea</taxon>
    </lineage>
</organism>
<dbReference type="RefSeq" id="WP_345564519.1">
    <property type="nucleotide sequence ID" value="NZ_BAABDQ010000009.1"/>
</dbReference>
<sequence>MDYDKRVAELRKQGYSLTQANRQAYHEAMAALHAREEALCDD</sequence>
<name>A0ABP6X1Y9_9ACTN</name>